<dbReference type="PANTHER" id="PTHR12281">
    <property type="entry name" value="RP42 RELATED"/>
    <property type="match status" value="1"/>
</dbReference>
<dbReference type="Gene3D" id="1.10.238.10">
    <property type="entry name" value="EF-hand"/>
    <property type="match status" value="1"/>
</dbReference>
<dbReference type="OrthoDB" id="286637at2759"/>
<reference evidence="3" key="1">
    <citation type="submission" date="2022-10" db="EMBL/GenBank/DDBJ databases">
        <title>Novel sulphate-reducing endosymbionts in the free-living metamonad Anaeramoeba.</title>
        <authorList>
            <person name="Jerlstrom-Hultqvist J."/>
            <person name="Cepicka I."/>
            <person name="Gallot-Lavallee L."/>
            <person name="Salas-Leiva D."/>
            <person name="Curtis B.A."/>
            <person name="Zahonova K."/>
            <person name="Pipaliya S."/>
            <person name="Dacks J."/>
            <person name="Roger A.J."/>
        </authorList>
    </citation>
    <scope>NUCLEOTIDE SEQUENCE</scope>
    <source>
        <strain evidence="3">BMAN</strain>
    </source>
</reference>
<evidence type="ECO:0000256" key="1">
    <source>
        <dbReference type="RuleBase" id="RU410713"/>
    </source>
</evidence>
<dbReference type="PROSITE" id="PS51229">
    <property type="entry name" value="DCUN1"/>
    <property type="match status" value="1"/>
</dbReference>
<name>A0A9Q0R748_ANAIG</name>
<dbReference type="Proteomes" id="UP001149090">
    <property type="component" value="Unassembled WGS sequence"/>
</dbReference>
<organism evidence="3 4">
    <name type="scientific">Anaeramoeba ignava</name>
    <name type="common">Anaerobic marine amoeba</name>
    <dbReference type="NCBI Taxonomy" id="1746090"/>
    <lineage>
        <taxon>Eukaryota</taxon>
        <taxon>Metamonada</taxon>
        <taxon>Anaeramoebidae</taxon>
        <taxon>Anaeramoeba</taxon>
    </lineage>
</organism>
<dbReference type="GO" id="GO:0045116">
    <property type="term" value="P:protein neddylation"/>
    <property type="evidence" value="ECO:0007669"/>
    <property type="project" value="TreeGrafter"/>
</dbReference>
<evidence type="ECO:0000313" key="3">
    <source>
        <dbReference type="EMBL" id="KAJ5069717.1"/>
    </source>
</evidence>
<dbReference type="AlphaFoldDB" id="A0A9Q0R748"/>
<dbReference type="OMA" id="CIAWFRE"/>
<dbReference type="GO" id="GO:0097602">
    <property type="term" value="F:cullin family protein binding"/>
    <property type="evidence" value="ECO:0007669"/>
    <property type="project" value="TreeGrafter"/>
</dbReference>
<dbReference type="GO" id="GO:0031624">
    <property type="term" value="F:ubiquitin conjugating enzyme binding"/>
    <property type="evidence" value="ECO:0007669"/>
    <property type="project" value="TreeGrafter"/>
</dbReference>
<dbReference type="InterPro" id="IPR042460">
    <property type="entry name" value="DCN1-like_PONY"/>
</dbReference>
<evidence type="ECO:0000313" key="4">
    <source>
        <dbReference type="Proteomes" id="UP001149090"/>
    </source>
</evidence>
<dbReference type="GO" id="GO:0032182">
    <property type="term" value="F:ubiquitin-like protein binding"/>
    <property type="evidence" value="ECO:0007669"/>
    <property type="project" value="TreeGrafter"/>
</dbReference>
<dbReference type="InterPro" id="IPR005176">
    <property type="entry name" value="PONY_dom"/>
</dbReference>
<gene>
    <name evidence="3" type="ORF">M0811_02294</name>
</gene>
<sequence length="252" mass="29452">MDSLSRRQKSKVRRMISEAHVSESEAIRLLKANNWNHAKALQESQSSTSSIIPKPPVTPQYSKLDDLFDQYKNKETGKIDPMGIQSFFRDIDVDIMDILSLIVCWKINARSLAEIPRDVFVQGWKNLGCDSIDSMKKQMPAFRKSIENEQNFEKFYQFLFDFAKENPDYRFLKVPEASALWSVILQSRFDLLDDWLEFLEKNPKLTITKDAWNLLLDFSKTVSKDLSNYDETAAWPSIIDDFVEYVQEKQKK</sequence>
<accession>A0A9Q0R748</accession>
<dbReference type="Pfam" id="PF03556">
    <property type="entry name" value="Cullin_binding"/>
    <property type="match status" value="1"/>
</dbReference>
<keyword evidence="4" id="KW-1185">Reference proteome</keyword>
<dbReference type="GO" id="GO:0000151">
    <property type="term" value="C:ubiquitin ligase complex"/>
    <property type="evidence" value="ECO:0007669"/>
    <property type="project" value="TreeGrafter"/>
</dbReference>
<dbReference type="EMBL" id="JAPDFW010000103">
    <property type="protein sequence ID" value="KAJ5069717.1"/>
    <property type="molecule type" value="Genomic_DNA"/>
</dbReference>
<dbReference type="PANTHER" id="PTHR12281:SF31">
    <property type="entry name" value="DCN1-LIKE PROTEIN 3"/>
    <property type="match status" value="1"/>
</dbReference>
<evidence type="ECO:0000259" key="2">
    <source>
        <dbReference type="PROSITE" id="PS51229"/>
    </source>
</evidence>
<protein>
    <recommendedName>
        <fullName evidence="1">Defective in cullin neddylation protein</fullName>
    </recommendedName>
</protein>
<proteinExistence type="predicted"/>
<dbReference type="Gene3D" id="1.10.238.200">
    <property type="entry name" value="Cullin, PONY binding domain"/>
    <property type="match status" value="1"/>
</dbReference>
<feature type="domain" description="DCUN1" evidence="2">
    <location>
        <begin position="59"/>
        <end position="247"/>
    </location>
</feature>
<comment type="function">
    <text evidence="1">Neddylation of cullins play an essential role in the regulation of SCF-type complexes activity.</text>
</comment>
<dbReference type="GO" id="GO:0005886">
    <property type="term" value="C:plasma membrane"/>
    <property type="evidence" value="ECO:0007669"/>
    <property type="project" value="UniProtKB-ARBA"/>
</dbReference>
<dbReference type="InterPro" id="IPR014764">
    <property type="entry name" value="DCN-prot"/>
</dbReference>
<dbReference type="FunFam" id="1.10.238.200:FF:000003">
    <property type="entry name" value="DCN1-like protein 3"/>
    <property type="match status" value="1"/>
</dbReference>
<comment type="caution">
    <text evidence="3">The sequence shown here is derived from an EMBL/GenBank/DDBJ whole genome shotgun (WGS) entry which is preliminary data.</text>
</comment>